<feature type="region of interest" description="Disordered" evidence="1">
    <location>
        <begin position="1"/>
        <end position="32"/>
    </location>
</feature>
<reference evidence="2" key="2">
    <citation type="journal article" date="2020" name="Nat. Commun.">
        <title>Large-scale genome sequencing of mycorrhizal fungi provides insights into the early evolution of symbiotic traits.</title>
        <authorList>
            <person name="Miyauchi S."/>
            <person name="Kiss E."/>
            <person name="Kuo A."/>
            <person name="Drula E."/>
            <person name="Kohler A."/>
            <person name="Sanchez-Garcia M."/>
            <person name="Morin E."/>
            <person name="Andreopoulos B."/>
            <person name="Barry K.W."/>
            <person name="Bonito G."/>
            <person name="Buee M."/>
            <person name="Carver A."/>
            <person name="Chen C."/>
            <person name="Cichocki N."/>
            <person name="Clum A."/>
            <person name="Culley D."/>
            <person name="Crous P.W."/>
            <person name="Fauchery L."/>
            <person name="Girlanda M."/>
            <person name="Hayes R.D."/>
            <person name="Keri Z."/>
            <person name="LaButti K."/>
            <person name="Lipzen A."/>
            <person name="Lombard V."/>
            <person name="Magnuson J."/>
            <person name="Maillard F."/>
            <person name="Murat C."/>
            <person name="Nolan M."/>
            <person name="Ohm R.A."/>
            <person name="Pangilinan J."/>
            <person name="Pereira M.F."/>
            <person name="Perotto S."/>
            <person name="Peter M."/>
            <person name="Pfister S."/>
            <person name="Riley R."/>
            <person name="Sitrit Y."/>
            <person name="Stielow J.B."/>
            <person name="Szollosi G."/>
            <person name="Zifcakova L."/>
            <person name="Stursova M."/>
            <person name="Spatafora J.W."/>
            <person name="Tedersoo L."/>
            <person name="Vaario L.M."/>
            <person name="Yamada A."/>
            <person name="Yan M."/>
            <person name="Wang P."/>
            <person name="Xu J."/>
            <person name="Bruns T."/>
            <person name="Baldrian P."/>
            <person name="Vilgalys R."/>
            <person name="Dunand C."/>
            <person name="Henrissat B."/>
            <person name="Grigoriev I.V."/>
            <person name="Hibbett D."/>
            <person name="Nagy L.G."/>
            <person name="Martin F.M."/>
        </authorList>
    </citation>
    <scope>NUCLEOTIDE SEQUENCE</scope>
    <source>
        <strain evidence="2">Prilba</strain>
    </source>
</reference>
<gene>
    <name evidence="2" type="ORF">DFH94DRAFT_678701</name>
</gene>
<comment type="caution">
    <text evidence="2">The sequence shown here is derived from an EMBL/GenBank/DDBJ whole genome shotgun (WGS) entry which is preliminary data.</text>
</comment>
<organism evidence="2 3">
    <name type="scientific">Russula ochroleuca</name>
    <dbReference type="NCBI Taxonomy" id="152965"/>
    <lineage>
        <taxon>Eukaryota</taxon>
        <taxon>Fungi</taxon>
        <taxon>Dikarya</taxon>
        <taxon>Basidiomycota</taxon>
        <taxon>Agaricomycotina</taxon>
        <taxon>Agaricomycetes</taxon>
        <taxon>Russulales</taxon>
        <taxon>Russulaceae</taxon>
        <taxon>Russula</taxon>
    </lineage>
</organism>
<dbReference type="Proteomes" id="UP000759537">
    <property type="component" value="Unassembled WGS sequence"/>
</dbReference>
<evidence type="ECO:0000256" key="1">
    <source>
        <dbReference type="SAM" id="MobiDB-lite"/>
    </source>
</evidence>
<dbReference type="OrthoDB" id="4179406at2759"/>
<dbReference type="AlphaFoldDB" id="A0A9P5N4B2"/>
<sequence>MTSMGTQTTRAENNSGSNYSEHKQTSANCRASGRHVRPSYSIINAVTLAEKMMLRNVGIATFIGVSLAWTADGAGRADPACPFPWPAPAAVRPGSGTDANKAPLRADFRSLVDIEGELLGHLFGNGFDGFTLSLDIREAEMVVEDLRMLVRIS</sequence>
<name>A0A9P5N4B2_9AGAM</name>
<keyword evidence="3" id="KW-1185">Reference proteome</keyword>
<feature type="compositionally biased region" description="Polar residues" evidence="1">
    <location>
        <begin position="1"/>
        <end position="29"/>
    </location>
</feature>
<evidence type="ECO:0000313" key="2">
    <source>
        <dbReference type="EMBL" id="KAF8485917.1"/>
    </source>
</evidence>
<accession>A0A9P5N4B2</accession>
<dbReference type="EMBL" id="WHVB01000002">
    <property type="protein sequence ID" value="KAF8485917.1"/>
    <property type="molecule type" value="Genomic_DNA"/>
</dbReference>
<reference evidence="2" key="1">
    <citation type="submission" date="2019-10" db="EMBL/GenBank/DDBJ databases">
        <authorList>
            <consortium name="DOE Joint Genome Institute"/>
            <person name="Kuo A."/>
            <person name="Miyauchi S."/>
            <person name="Kiss E."/>
            <person name="Drula E."/>
            <person name="Kohler A."/>
            <person name="Sanchez-Garcia M."/>
            <person name="Andreopoulos B."/>
            <person name="Barry K.W."/>
            <person name="Bonito G."/>
            <person name="Buee M."/>
            <person name="Carver A."/>
            <person name="Chen C."/>
            <person name="Cichocki N."/>
            <person name="Clum A."/>
            <person name="Culley D."/>
            <person name="Crous P.W."/>
            <person name="Fauchery L."/>
            <person name="Girlanda M."/>
            <person name="Hayes R."/>
            <person name="Keri Z."/>
            <person name="LaButti K."/>
            <person name="Lipzen A."/>
            <person name="Lombard V."/>
            <person name="Magnuson J."/>
            <person name="Maillard F."/>
            <person name="Morin E."/>
            <person name="Murat C."/>
            <person name="Nolan M."/>
            <person name="Ohm R."/>
            <person name="Pangilinan J."/>
            <person name="Pereira M."/>
            <person name="Perotto S."/>
            <person name="Peter M."/>
            <person name="Riley R."/>
            <person name="Sitrit Y."/>
            <person name="Stielow B."/>
            <person name="Szollosi G."/>
            <person name="Zifcakova L."/>
            <person name="Stursova M."/>
            <person name="Spatafora J.W."/>
            <person name="Tedersoo L."/>
            <person name="Vaario L.-M."/>
            <person name="Yamada A."/>
            <person name="Yan M."/>
            <person name="Wang P."/>
            <person name="Xu J."/>
            <person name="Bruns T."/>
            <person name="Baldrian P."/>
            <person name="Vilgalys R."/>
            <person name="Henrissat B."/>
            <person name="Grigoriev I.V."/>
            <person name="Hibbett D."/>
            <person name="Nagy L.G."/>
            <person name="Martin F.M."/>
        </authorList>
    </citation>
    <scope>NUCLEOTIDE SEQUENCE</scope>
    <source>
        <strain evidence="2">Prilba</strain>
    </source>
</reference>
<evidence type="ECO:0000313" key="3">
    <source>
        <dbReference type="Proteomes" id="UP000759537"/>
    </source>
</evidence>
<protein>
    <submittedName>
        <fullName evidence="2">Uncharacterized protein</fullName>
    </submittedName>
</protein>
<proteinExistence type="predicted"/>